<keyword evidence="1" id="KW-0812">Transmembrane</keyword>
<dbReference type="eggNOG" id="ENOG5032W1F">
    <property type="taxonomic scope" value="Bacteria"/>
</dbReference>
<protein>
    <submittedName>
        <fullName evidence="2">Uncharacterized protein</fullName>
    </submittedName>
</protein>
<feature type="transmembrane region" description="Helical" evidence="1">
    <location>
        <begin position="72"/>
        <end position="94"/>
    </location>
</feature>
<dbReference type="KEGG" id="evi:Echvi_0742"/>
<proteinExistence type="predicted"/>
<keyword evidence="3" id="KW-1185">Reference proteome</keyword>
<dbReference type="EMBL" id="CP003346">
    <property type="protein sequence ID" value="AGA77018.1"/>
    <property type="molecule type" value="Genomic_DNA"/>
</dbReference>
<dbReference type="RefSeq" id="WP_015264584.1">
    <property type="nucleotide sequence ID" value="NC_019904.1"/>
</dbReference>
<accession>L0FVJ1</accession>
<dbReference type="OrthoDB" id="1189484at2"/>
<reference evidence="3" key="1">
    <citation type="submission" date="2012-02" db="EMBL/GenBank/DDBJ databases">
        <title>The complete genome of Echinicola vietnamensis DSM 17526.</title>
        <authorList>
            <person name="Lucas S."/>
            <person name="Copeland A."/>
            <person name="Lapidus A."/>
            <person name="Glavina del Rio T."/>
            <person name="Dalin E."/>
            <person name="Tice H."/>
            <person name="Bruce D."/>
            <person name="Goodwin L."/>
            <person name="Pitluck S."/>
            <person name="Peters L."/>
            <person name="Ovchinnikova G."/>
            <person name="Teshima H."/>
            <person name="Kyrpides N."/>
            <person name="Mavromatis K."/>
            <person name="Ivanova N."/>
            <person name="Brettin T."/>
            <person name="Detter J.C."/>
            <person name="Han C."/>
            <person name="Larimer F."/>
            <person name="Land M."/>
            <person name="Hauser L."/>
            <person name="Markowitz V."/>
            <person name="Cheng J.-F."/>
            <person name="Hugenholtz P."/>
            <person name="Woyke T."/>
            <person name="Wu D."/>
            <person name="Brambilla E."/>
            <person name="Klenk H.-P."/>
            <person name="Eisen J.A."/>
        </authorList>
    </citation>
    <scope>NUCLEOTIDE SEQUENCE [LARGE SCALE GENOMIC DNA]</scope>
    <source>
        <strain evidence="3">DSM 17526 / LMG 23754 / KMM 6221</strain>
    </source>
</reference>
<name>L0FVJ1_ECHVK</name>
<gene>
    <name evidence="2" type="ordered locus">Echvi_0742</name>
</gene>
<evidence type="ECO:0000313" key="2">
    <source>
        <dbReference type="EMBL" id="AGA77018.1"/>
    </source>
</evidence>
<dbReference type="STRING" id="926556.Echvi_0742"/>
<evidence type="ECO:0000313" key="3">
    <source>
        <dbReference type="Proteomes" id="UP000010796"/>
    </source>
</evidence>
<keyword evidence="1" id="KW-0472">Membrane</keyword>
<dbReference type="AlphaFoldDB" id="L0FVJ1"/>
<dbReference type="HOGENOM" id="CLU_2331060_0_0_10"/>
<evidence type="ECO:0000256" key="1">
    <source>
        <dbReference type="SAM" id="Phobius"/>
    </source>
</evidence>
<sequence length="112" mass="12894">MERNIVSPTSIWGKWWEPIRKWFYPTWLGYETSTRFYDYGQSVYNYLLAQQDQVVPDIGAVGARAMALSLSVATFTICSVFLSVPACFILYKFFEVPNLTSTPVESKLKTIF</sequence>
<organism evidence="2 3">
    <name type="scientific">Echinicola vietnamensis (strain DSM 17526 / LMG 23754 / KMM 6221)</name>
    <dbReference type="NCBI Taxonomy" id="926556"/>
    <lineage>
        <taxon>Bacteria</taxon>
        <taxon>Pseudomonadati</taxon>
        <taxon>Bacteroidota</taxon>
        <taxon>Cytophagia</taxon>
        <taxon>Cytophagales</taxon>
        <taxon>Cyclobacteriaceae</taxon>
        <taxon>Echinicola</taxon>
    </lineage>
</organism>
<keyword evidence="1" id="KW-1133">Transmembrane helix</keyword>
<dbReference type="Proteomes" id="UP000010796">
    <property type="component" value="Chromosome"/>
</dbReference>